<dbReference type="EMBL" id="UZAF01007811">
    <property type="protein sequence ID" value="VDO17616.1"/>
    <property type="molecule type" value="Genomic_DNA"/>
</dbReference>
<evidence type="ECO:0000313" key="1">
    <source>
        <dbReference type="EMBL" id="VDO17616.1"/>
    </source>
</evidence>
<evidence type="ECO:0000313" key="2">
    <source>
        <dbReference type="Proteomes" id="UP000268014"/>
    </source>
</evidence>
<dbReference type="STRING" id="6290.A0A0N4W063"/>
<dbReference type="Proteomes" id="UP000268014">
    <property type="component" value="Unassembled WGS sequence"/>
</dbReference>
<dbReference type="InterPro" id="IPR036322">
    <property type="entry name" value="WD40_repeat_dom_sf"/>
</dbReference>
<keyword evidence="2" id="KW-1185">Reference proteome</keyword>
<name>A0A0N4W063_HAEPC</name>
<reference evidence="3" key="1">
    <citation type="submission" date="2017-02" db="UniProtKB">
        <authorList>
            <consortium name="WormBaseParasite"/>
        </authorList>
    </citation>
    <scope>IDENTIFICATION</scope>
</reference>
<dbReference type="SUPFAM" id="SSF50978">
    <property type="entry name" value="WD40 repeat-like"/>
    <property type="match status" value="1"/>
</dbReference>
<dbReference type="OrthoDB" id="10440098at2759"/>
<dbReference type="Gene3D" id="2.130.10.10">
    <property type="entry name" value="YVTN repeat-like/Quinoprotein amine dehydrogenase"/>
    <property type="match status" value="1"/>
</dbReference>
<proteinExistence type="predicted"/>
<protein>
    <submittedName>
        <fullName evidence="3">WD_REPEATS_REGION domain-containing protein</fullName>
    </submittedName>
</protein>
<gene>
    <name evidence="1" type="ORF">HPLM_LOCUS2929</name>
</gene>
<organism evidence="3">
    <name type="scientific">Haemonchus placei</name>
    <name type="common">Barber's pole worm</name>
    <dbReference type="NCBI Taxonomy" id="6290"/>
    <lineage>
        <taxon>Eukaryota</taxon>
        <taxon>Metazoa</taxon>
        <taxon>Ecdysozoa</taxon>
        <taxon>Nematoda</taxon>
        <taxon>Chromadorea</taxon>
        <taxon>Rhabditida</taxon>
        <taxon>Rhabditina</taxon>
        <taxon>Rhabditomorpha</taxon>
        <taxon>Strongyloidea</taxon>
        <taxon>Trichostrongylidae</taxon>
        <taxon>Haemonchus</taxon>
    </lineage>
</organism>
<sequence>MTVQLLDSFIVPKDTVSISGTTSSSIGYEKFSFATIKIFLFNPTIVLSIMSCGKVNVWIPHDEGARFKLDPTRHLDRRYAFHAGSTVHNGMWASAHPEGENNTDAVIVWDTSEMREVEALRTDGRVHSVEFDGKGHLVCATDKSVRCWRHVALRFEFLWVVEQSLRVHVSPLGAFAWSEKTGDS</sequence>
<dbReference type="AlphaFoldDB" id="A0A0N4W063"/>
<evidence type="ECO:0000313" key="3">
    <source>
        <dbReference type="WBParaSite" id="HPLM_0000293901-mRNA-1"/>
    </source>
</evidence>
<dbReference type="WBParaSite" id="HPLM_0000293901-mRNA-1">
    <property type="protein sequence ID" value="HPLM_0000293901-mRNA-1"/>
    <property type="gene ID" value="HPLM_0000293901"/>
</dbReference>
<dbReference type="InterPro" id="IPR015943">
    <property type="entry name" value="WD40/YVTN_repeat-like_dom_sf"/>
</dbReference>
<reference evidence="1 2" key="2">
    <citation type="submission" date="2018-11" db="EMBL/GenBank/DDBJ databases">
        <authorList>
            <consortium name="Pathogen Informatics"/>
        </authorList>
    </citation>
    <scope>NUCLEOTIDE SEQUENCE [LARGE SCALE GENOMIC DNA]</scope>
    <source>
        <strain evidence="1 2">MHpl1</strain>
    </source>
</reference>
<accession>A0A0N4W063</accession>